<evidence type="ECO:0000256" key="5">
    <source>
        <dbReference type="ARBA" id="ARBA00038063"/>
    </source>
</evidence>
<evidence type="ECO:0000313" key="7">
    <source>
        <dbReference type="EMBL" id="KAF2666122.1"/>
    </source>
</evidence>
<dbReference type="CDD" id="cd00462">
    <property type="entry name" value="PTH"/>
    <property type="match status" value="1"/>
</dbReference>
<organism evidence="7 8">
    <name type="scientific">Microthyrium microscopicum</name>
    <dbReference type="NCBI Taxonomy" id="703497"/>
    <lineage>
        <taxon>Eukaryota</taxon>
        <taxon>Fungi</taxon>
        <taxon>Dikarya</taxon>
        <taxon>Ascomycota</taxon>
        <taxon>Pezizomycotina</taxon>
        <taxon>Dothideomycetes</taxon>
        <taxon>Dothideomycetes incertae sedis</taxon>
        <taxon>Microthyriales</taxon>
        <taxon>Microthyriaceae</taxon>
        <taxon>Microthyrium</taxon>
    </lineage>
</organism>
<dbReference type="Gene3D" id="3.40.50.1470">
    <property type="entry name" value="Peptidyl-tRNA hydrolase"/>
    <property type="match status" value="1"/>
</dbReference>
<dbReference type="PANTHER" id="PTHR17224">
    <property type="entry name" value="PEPTIDYL-TRNA HYDROLASE"/>
    <property type="match status" value="1"/>
</dbReference>
<dbReference type="GO" id="GO:0004045">
    <property type="term" value="F:peptidyl-tRNA hydrolase activity"/>
    <property type="evidence" value="ECO:0007669"/>
    <property type="project" value="UniProtKB-EC"/>
</dbReference>
<dbReference type="SUPFAM" id="SSF53178">
    <property type="entry name" value="Peptidyl-tRNA hydrolase-like"/>
    <property type="match status" value="1"/>
</dbReference>
<dbReference type="NCBIfam" id="TIGR00447">
    <property type="entry name" value="pth"/>
    <property type="match status" value="1"/>
</dbReference>
<evidence type="ECO:0000256" key="6">
    <source>
        <dbReference type="SAM" id="MobiDB-lite"/>
    </source>
</evidence>
<dbReference type="PANTHER" id="PTHR17224:SF1">
    <property type="entry name" value="PEPTIDYL-TRNA HYDROLASE"/>
    <property type="match status" value="1"/>
</dbReference>
<gene>
    <name evidence="7" type="ORF">BT63DRAFT_427911</name>
</gene>
<dbReference type="AlphaFoldDB" id="A0A6A6U1X9"/>
<keyword evidence="4" id="KW-0694">RNA-binding</keyword>
<dbReference type="InterPro" id="IPR036416">
    <property type="entry name" value="Pept_tRNA_hydro_sf"/>
</dbReference>
<comment type="similarity">
    <text evidence="5">Belongs to the PTH family.</text>
</comment>
<evidence type="ECO:0000256" key="3">
    <source>
        <dbReference type="ARBA" id="ARBA00022801"/>
    </source>
</evidence>
<accession>A0A6A6U1X9</accession>
<proteinExistence type="inferred from homology"/>
<keyword evidence="3 7" id="KW-0378">Hydrolase</keyword>
<dbReference type="OrthoDB" id="1711136at2759"/>
<dbReference type="EMBL" id="MU004239">
    <property type="protein sequence ID" value="KAF2666122.1"/>
    <property type="molecule type" value="Genomic_DNA"/>
</dbReference>
<evidence type="ECO:0000256" key="1">
    <source>
        <dbReference type="ARBA" id="ARBA00013260"/>
    </source>
</evidence>
<keyword evidence="2" id="KW-0820">tRNA-binding</keyword>
<keyword evidence="8" id="KW-1185">Reference proteome</keyword>
<protein>
    <recommendedName>
        <fullName evidence="1">peptidyl-tRNA hydrolase</fullName>
        <ecNumber evidence="1">3.1.1.29</ecNumber>
    </recommendedName>
</protein>
<dbReference type="Proteomes" id="UP000799302">
    <property type="component" value="Unassembled WGS sequence"/>
</dbReference>
<evidence type="ECO:0000256" key="2">
    <source>
        <dbReference type="ARBA" id="ARBA00022555"/>
    </source>
</evidence>
<dbReference type="PROSITE" id="PS01196">
    <property type="entry name" value="PEPT_TRNA_HYDROL_2"/>
    <property type="match status" value="1"/>
</dbReference>
<dbReference type="Pfam" id="PF01195">
    <property type="entry name" value="Pept_tRNA_hydro"/>
    <property type="match status" value="1"/>
</dbReference>
<evidence type="ECO:0000256" key="4">
    <source>
        <dbReference type="ARBA" id="ARBA00022884"/>
    </source>
</evidence>
<sequence length="252" mass="27570">MAKQTLKSSNLSMVMDLEPKPEKGSACDTDFSVATQHQDAISPPSKRKRRRRNPMLADDLIDESIQDSDASIEASLQDMSLAARALGQATKPLLIISLGNPGGNYSLTRHNAGHIMGSMLSQRSLELPSNWSIRKTSSYMNVSGPAVAKLIKKENADAQLVILHDDLERDLGSVRVRAGKTSAQGHNGIKSIQQQLPGKEFWRICIGVGRPNSRDQNAVSDFVLSKMKSQELEVLRGKVDEVIAQLAKLSQE</sequence>
<feature type="compositionally biased region" description="Polar residues" evidence="6">
    <location>
        <begin position="1"/>
        <end position="12"/>
    </location>
</feature>
<evidence type="ECO:0000313" key="8">
    <source>
        <dbReference type="Proteomes" id="UP000799302"/>
    </source>
</evidence>
<dbReference type="GO" id="GO:0000049">
    <property type="term" value="F:tRNA binding"/>
    <property type="evidence" value="ECO:0007669"/>
    <property type="project" value="UniProtKB-KW"/>
</dbReference>
<feature type="region of interest" description="Disordered" evidence="6">
    <location>
        <begin position="1"/>
        <end position="53"/>
    </location>
</feature>
<reference evidence="7" key="1">
    <citation type="journal article" date="2020" name="Stud. Mycol.">
        <title>101 Dothideomycetes genomes: a test case for predicting lifestyles and emergence of pathogens.</title>
        <authorList>
            <person name="Haridas S."/>
            <person name="Albert R."/>
            <person name="Binder M."/>
            <person name="Bloem J."/>
            <person name="Labutti K."/>
            <person name="Salamov A."/>
            <person name="Andreopoulos B."/>
            <person name="Baker S."/>
            <person name="Barry K."/>
            <person name="Bills G."/>
            <person name="Bluhm B."/>
            <person name="Cannon C."/>
            <person name="Castanera R."/>
            <person name="Culley D."/>
            <person name="Daum C."/>
            <person name="Ezra D."/>
            <person name="Gonzalez J."/>
            <person name="Henrissat B."/>
            <person name="Kuo A."/>
            <person name="Liang C."/>
            <person name="Lipzen A."/>
            <person name="Lutzoni F."/>
            <person name="Magnuson J."/>
            <person name="Mondo S."/>
            <person name="Nolan M."/>
            <person name="Ohm R."/>
            <person name="Pangilinan J."/>
            <person name="Park H.-J."/>
            <person name="Ramirez L."/>
            <person name="Alfaro M."/>
            <person name="Sun H."/>
            <person name="Tritt A."/>
            <person name="Yoshinaga Y."/>
            <person name="Zwiers L.-H."/>
            <person name="Turgeon B."/>
            <person name="Goodwin S."/>
            <person name="Spatafora J."/>
            <person name="Crous P."/>
            <person name="Grigoriev I."/>
        </authorList>
    </citation>
    <scope>NUCLEOTIDE SEQUENCE</scope>
    <source>
        <strain evidence="7">CBS 115976</strain>
    </source>
</reference>
<dbReference type="InterPro" id="IPR001328">
    <property type="entry name" value="Pept_tRNA_hydro"/>
</dbReference>
<dbReference type="EC" id="3.1.1.29" evidence="1"/>
<dbReference type="InterPro" id="IPR018171">
    <property type="entry name" value="Pept_tRNA_hydro_CS"/>
</dbReference>
<name>A0A6A6U1X9_9PEZI</name>